<dbReference type="CDD" id="cd02440">
    <property type="entry name" value="AdoMet_MTases"/>
    <property type="match status" value="1"/>
</dbReference>
<name>A0A7W5APC0_9ACTN</name>
<sequence>MAHEHHHHGHGHGRHHGHEHGDGYDLTEMLLLDAEVTATHLAAFTGRIAELAGEAAVRRVVDLGSGTGTGAFALLRRFPGAVVTAIDTDEGMLRHLTESAARHGVADRVRPLHADAGGGLPETGEADLVWASSSMHHMSDPDRVLADIHAVLRPGGLLAMIEMESMPRFLPDDIGIGAPGLEARCHALADAAKAEHLPHMGSDWPARLRAAGFTVLDSRDLVVDLAPPLPAPAVRYAVATLKRFRAAVAERLSAEDRETLDTLLAKDEHVLRHLPGLSVHSTRSAWIATPA</sequence>
<dbReference type="Pfam" id="PF13649">
    <property type="entry name" value="Methyltransf_25"/>
    <property type="match status" value="1"/>
</dbReference>
<dbReference type="EMBL" id="JACHXF010000019">
    <property type="protein sequence ID" value="MBB3099544.1"/>
    <property type="molecule type" value="Genomic_DNA"/>
</dbReference>
<feature type="compositionally biased region" description="Basic residues" evidence="1">
    <location>
        <begin position="1"/>
        <end position="18"/>
    </location>
</feature>
<dbReference type="PANTHER" id="PTHR43591:SF24">
    <property type="entry name" value="2-METHOXY-6-POLYPRENYL-1,4-BENZOQUINOL METHYLASE, MITOCHONDRIAL"/>
    <property type="match status" value="1"/>
</dbReference>
<dbReference type="Proteomes" id="UP000590749">
    <property type="component" value="Unassembled WGS sequence"/>
</dbReference>
<evidence type="ECO:0000256" key="1">
    <source>
        <dbReference type="SAM" id="MobiDB-lite"/>
    </source>
</evidence>
<organism evidence="3 4">
    <name type="scientific">Actinoplanes campanulatus</name>
    <dbReference type="NCBI Taxonomy" id="113559"/>
    <lineage>
        <taxon>Bacteria</taxon>
        <taxon>Bacillati</taxon>
        <taxon>Actinomycetota</taxon>
        <taxon>Actinomycetes</taxon>
        <taxon>Micromonosporales</taxon>
        <taxon>Micromonosporaceae</taxon>
        <taxon>Actinoplanes</taxon>
    </lineage>
</organism>
<dbReference type="InterPro" id="IPR041698">
    <property type="entry name" value="Methyltransf_25"/>
</dbReference>
<dbReference type="GO" id="GO:0008168">
    <property type="term" value="F:methyltransferase activity"/>
    <property type="evidence" value="ECO:0007669"/>
    <property type="project" value="UniProtKB-KW"/>
</dbReference>
<feature type="domain" description="Methyltransferase" evidence="2">
    <location>
        <begin position="60"/>
        <end position="156"/>
    </location>
</feature>
<evidence type="ECO:0000313" key="4">
    <source>
        <dbReference type="Proteomes" id="UP000590749"/>
    </source>
</evidence>
<dbReference type="PANTHER" id="PTHR43591">
    <property type="entry name" value="METHYLTRANSFERASE"/>
    <property type="match status" value="1"/>
</dbReference>
<protein>
    <submittedName>
        <fullName evidence="3">SAM-dependent methyltransferase</fullName>
    </submittedName>
</protein>
<dbReference type="AlphaFoldDB" id="A0A7W5APC0"/>
<dbReference type="RefSeq" id="WP_183225606.1">
    <property type="nucleotide sequence ID" value="NZ_BMPW01000023.1"/>
</dbReference>
<dbReference type="Gene3D" id="3.40.50.150">
    <property type="entry name" value="Vaccinia Virus protein VP39"/>
    <property type="match status" value="1"/>
</dbReference>
<proteinExistence type="predicted"/>
<evidence type="ECO:0000259" key="2">
    <source>
        <dbReference type="Pfam" id="PF13649"/>
    </source>
</evidence>
<dbReference type="InterPro" id="IPR029063">
    <property type="entry name" value="SAM-dependent_MTases_sf"/>
</dbReference>
<dbReference type="SUPFAM" id="SSF53335">
    <property type="entry name" value="S-adenosyl-L-methionine-dependent methyltransferases"/>
    <property type="match status" value="1"/>
</dbReference>
<dbReference type="GO" id="GO:0032259">
    <property type="term" value="P:methylation"/>
    <property type="evidence" value="ECO:0007669"/>
    <property type="project" value="UniProtKB-KW"/>
</dbReference>
<feature type="region of interest" description="Disordered" evidence="1">
    <location>
        <begin position="1"/>
        <end position="21"/>
    </location>
</feature>
<comment type="caution">
    <text evidence="3">The sequence shown here is derived from an EMBL/GenBank/DDBJ whole genome shotgun (WGS) entry which is preliminary data.</text>
</comment>
<evidence type="ECO:0000313" key="3">
    <source>
        <dbReference type="EMBL" id="MBB3099544.1"/>
    </source>
</evidence>
<gene>
    <name evidence="3" type="ORF">FHR83_007251</name>
</gene>
<keyword evidence="3" id="KW-0489">Methyltransferase</keyword>
<keyword evidence="3" id="KW-0808">Transferase</keyword>
<keyword evidence="4" id="KW-1185">Reference proteome</keyword>
<accession>A0A7W5APC0</accession>
<reference evidence="3 4" key="1">
    <citation type="submission" date="2020-08" db="EMBL/GenBank/DDBJ databases">
        <title>Genomic Encyclopedia of Type Strains, Phase III (KMG-III): the genomes of soil and plant-associated and newly described type strains.</title>
        <authorList>
            <person name="Whitman W."/>
        </authorList>
    </citation>
    <scope>NUCLEOTIDE SEQUENCE [LARGE SCALE GENOMIC DNA]</scope>
    <source>
        <strain evidence="3 4">CECT 3287</strain>
    </source>
</reference>